<dbReference type="PROSITE" id="PS51257">
    <property type="entry name" value="PROKAR_LIPOPROTEIN"/>
    <property type="match status" value="1"/>
</dbReference>
<name>A0A3A9AQ48_9FIRM</name>
<sequence length="400" mass="43672">MKRTVYLTMAAVVCAVAFTGCQKAPDAVEGNGIPHAQGDMEKQVQDIAAVDDCGRTQTEAGKQPQAGWYQGTVGTGGSIININAEIPAVTDNLSVITLKPDDGLDMDALHAFLDSESGAVEDTSQELLRYIEENDKENATFQENGDRFLYSTFGDHSALRLGDGKKEALFKFHTGAYYVDHDLLEKCHGIYSGNYSETLIMQDQMGEGSFSAERAKEILLDKLKAVGVGDIAMKEICYVKGDGYSYYEMQFVPVYDGIAVDIGSNSYTLGQVFPSGFGFVTEEGVADVNLMDFCGKAAKKEPVTVISFEQVLKILEQYLDNGMIVSDGTIIYDRVELNYYPVPNPAPDPDAIEYKSELTLTPIWHIYMPVDEYVDGGYYDAAGPSHICINAVTGELVVAD</sequence>
<protein>
    <submittedName>
        <fullName evidence="1">Uncharacterized protein</fullName>
    </submittedName>
</protein>
<evidence type="ECO:0000313" key="2">
    <source>
        <dbReference type="Proteomes" id="UP000280696"/>
    </source>
</evidence>
<proteinExistence type="predicted"/>
<dbReference type="RefSeq" id="WP_120471515.1">
    <property type="nucleotide sequence ID" value="NZ_RAYQ01000020.1"/>
</dbReference>
<keyword evidence="2" id="KW-1185">Reference proteome</keyword>
<organism evidence="1 2">
    <name type="scientific">Parablautia intestinalis</name>
    <dbReference type="NCBI Taxonomy" id="2320100"/>
    <lineage>
        <taxon>Bacteria</taxon>
        <taxon>Bacillati</taxon>
        <taxon>Bacillota</taxon>
        <taxon>Clostridia</taxon>
        <taxon>Lachnospirales</taxon>
        <taxon>Lachnospiraceae</taxon>
        <taxon>Parablautia</taxon>
    </lineage>
</organism>
<comment type="caution">
    <text evidence="1">The sequence shown here is derived from an EMBL/GenBank/DDBJ whole genome shotgun (WGS) entry which is preliminary data.</text>
</comment>
<dbReference type="OrthoDB" id="9792167at2"/>
<dbReference type="AlphaFoldDB" id="A0A3A9AQ48"/>
<dbReference type="Proteomes" id="UP000280696">
    <property type="component" value="Unassembled WGS sequence"/>
</dbReference>
<reference evidence="1 2" key="1">
    <citation type="submission" date="2018-09" db="EMBL/GenBank/DDBJ databases">
        <title>Murine metabolic-syndrome-specific gut microbial biobank.</title>
        <authorList>
            <person name="Liu C."/>
        </authorList>
    </citation>
    <scope>NUCLEOTIDE SEQUENCE [LARGE SCALE GENOMIC DNA]</scope>
    <source>
        <strain evidence="1 2">0.1xD8-82</strain>
    </source>
</reference>
<evidence type="ECO:0000313" key="1">
    <source>
        <dbReference type="EMBL" id="RKI89663.1"/>
    </source>
</evidence>
<dbReference type="EMBL" id="RAYQ01000020">
    <property type="protein sequence ID" value="RKI89663.1"/>
    <property type="molecule type" value="Genomic_DNA"/>
</dbReference>
<gene>
    <name evidence="1" type="ORF">D7V94_16980</name>
</gene>
<accession>A0A3A9AQ48</accession>